<evidence type="ECO:0000313" key="2">
    <source>
        <dbReference type="Proteomes" id="UP001152320"/>
    </source>
</evidence>
<name>A0A9Q1CAI0_HOLLE</name>
<comment type="caution">
    <text evidence="1">The sequence shown here is derived from an EMBL/GenBank/DDBJ whole genome shotgun (WGS) entry which is preliminary data.</text>
</comment>
<dbReference type="AlphaFoldDB" id="A0A9Q1CAI0"/>
<proteinExistence type="predicted"/>
<dbReference type="Proteomes" id="UP001152320">
    <property type="component" value="Chromosome 5"/>
</dbReference>
<reference evidence="1" key="1">
    <citation type="submission" date="2021-10" db="EMBL/GenBank/DDBJ databases">
        <title>Tropical sea cucumber genome reveals ecological adaptation and Cuvierian tubules defense mechanism.</title>
        <authorList>
            <person name="Chen T."/>
        </authorList>
    </citation>
    <scope>NUCLEOTIDE SEQUENCE</scope>
    <source>
        <strain evidence="1">Nanhai2018</strain>
        <tissue evidence="1">Muscle</tissue>
    </source>
</reference>
<accession>A0A9Q1CAI0</accession>
<gene>
    <name evidence="1" type="ORF">HOLleu_12200</name>
</gene>
<evidence type="ECO:0008006" key="3">
    <source>
        <dbReference type="Google" id="ProtNLM"/>
    </source>
</evidence>
<dbReference type="OrthoDB" id="6149281at2759"/>
<organism evidence="1 2">
    <name type="scientific">Holothuria leucospilota</name>
    <name type="common">Black long sea cucumber</name>
    <name type="synonym">Mertensiothuria leucospilota</name>
    <dbReference type="NCBI Taxonomy" id="206669"/>
    <lineage>
        <taxon>Eukaryota</taxon>
        <taxon>Metazoa</taxon>
        <taxon>Echinodermata</taxon>
        <taxon>Eleutherozoa</taxon>
        <taxon>Echinozoa</taxon>
        <taxon>Holothuroidea</taxon>
        <taxon>Aspidochirotacea</taxon>
        <taxon>Aspidochirotida</taxon>
        <taxon>Holothuriidae</taxon>
        <taxon>Holothuria</taxon>
    </lineage>
</organism>
<keyword evidence="2" id="KW-1185">Reference proteome</keyword>
<sequence length="131" mass="15375">MKRVKKSQDYKERLERAFLFVLQDKIAVLKAARLCGVPWRTLRKRLTGEDSLENPGRQQILTKKEEEQIVNHITHLANCGYPPTPTRRDVLEIASETVIFLKRRPANFILSTKWFSGFMSRWPQLRLAKPQ</sequence>
<dbReference type="EMBL" id="JAIZAY010000005">
    <property type="protein sequence ID" value="KAJ8041395.1"/>
    <property type="molecule type" value="Genomic_DNA"/>
</dbReference>
<evidence type="ECO:0000313" key="1">
    <source>
        <dbReference type="EMBL" id="KAJ8041395.1"/>
    </source>
</evidence>
<protein>
    <recommendedName>
        <fullName evidence="3">HTH CENPB-type domain-containing protein</fullName>
    </recommendedName>
</protein>